<organism evidence="2 3">
    <name type="scientific">Tanacetum coccineum</name>
    <dbReference type="NCBI Taxonomy" id="301880"/>
    <lineage>
        <taxon>Eukaryota</taxon>
        <taxon>Viridiplantae</taxon>
        <taxon>Streptophyta</taxon>
        <taxon>Embryophyta</taxon>
        <taxon>Tracheophyta</taxon>
        <taxon>Spermatophyta</taxon>
        <taxon>Magnoliopsida</taxon>
        <taxon>eudicotyledons</taxon>
        <taxon>Gunneridae</taxon>
        <taxon>Pentapetalae</taxon>
        <taxon>asterids</taxon>
        <taxon>campanulids</taxon>
        <taxon>Asterales</taxon>
        <taxon>Asteraceae</taxon>
        <taxon>Asteroideae</taxon>
        <taxon>Anthemideae</taxon>
        <taxon>Anthemidinae</taxon>
        <taxon>Tanacetum</taxon>
    </lineage>
</organism>
<proteinExistence type="predicted"/>
<feature type="region of interest" description="Disordered" evidence="1">
    <location>
        <begin position="181"/>
        <end position="227"/>
    </location>
</feature>
<sequence>MQQKIERLQAQLGDLKGKSKDTPCISDTLDPLSQKLQNEKMELEFQVLNYAKENAHLNTTYKNLFDSIKVTRAQTKTIIDSLQDKLHDTIYENAKLRAQLFDKVIPKVGKTNALSKLVTSNSAPFFRESTVVNNERVIAPGIFIINSLKNSRVNTFVPNKHVKASFRTKPITASQPHVITKKDVNSNTNGLPFKEVESTTKTRRSQSRSNPKNDRAPSKSSKGNNIKLAIRNEKSKVVCATCKQCLITANHDKCVFKYVNGMNSRKKNKSANVSKSENQKKHKPNVKNLKMLGSNERLASPRPSKPRTCLRWLPTGRIFDLCGKITASSNIESESDTSVYDIASASNHQEPTSKGFPNSTSFLDRQGSALILIANADCLPLGECSESGSIPIHVRSEPIVMIWPRPRGLDARLGVVALDASEVVAEKAKKKRKRKVTGDASGSVYPPKKLRDDYQPLPPPTGGKSLTALRGMIPAGSAIPSDATGPLVTASVTPILDVGPVDSSIFIVCDFVWFGFRLLSAQIILCLGFP</sequence>
<evidence type="ECO:0000313" key="3">
    <source>
        <dbReference type="Proteomes" id="UP001151760"/>
    </source>
</evidence>
<evidence type="ECO:0000313" key="2">
    <source>
        <dbReference type="EMBL" id="GJS79106.1"/>
    </source>
</evidence>
<protein>
    <submittedName>
        <fullName evidence="2">Uncharacterized protein</fullName>
    </submittedName>
</protein>
<dbReference type="EMBL" id="BQNB010010573">
    <property type="protein sequence ID" value="GJS79106.1"/>
    <property type="molecule type" value="Genomic_DNA"/>
</dbReference>
<reference evidence="2" key="2">
    <citation type="submission" date="2022-01" db="EMBL/GenBank/DDBJ databases">
        <authorList>
            <person name="Yamashiro T."/>
            <person name="Shiraishi A."/>
            <person name="Satake H."/>
            <person name="Nakayama K."/>
        </authorList>
    </citation>
    <scope>NUCLEOTIDE SEQUENCE</scope>
</reference>
<reference evidence="2" key="1">
    <citation type="journal article" date="2022" name="Int. J. Mol. Sci.">
        <title>Draft Genome of Tanacetum Coccineum: Genomic Comparison of Closely Related Tanacetum-Family Plants.</title>
        <authorList>
            <person name="Yamashiro T."/>
            <person name="Shiraishi A."/>
            <person name="Nakayama K."/>
            <person name="Satake H."/>
        </authorList>
    </citation>
    <scope>NUCLEOTIDE SEQUENCE</scope>
</reference>
<dbReference type="Proteomes" id="UP001151760">
    <property type="component" value="Unassembled WGS sequence"/>
</dbReference>
<feature type="region of interest" description="Disordered" evidence="1">
    <location>
        <begin position="265"/>
        <end position="306"/>
    </location>
</feature>
<comment type="caution">
    <text evidence="2">The sequence shown here is derived from an EMBL/GenBank/DDBJ whole genome shotgun (WGS) entry which is preliminary data.</text>
</comment>
<name>A0ABQ4YNV3_9ASTR</name>
<accession>A0ABQ4YNV3</accession>
<evidence type="ECO:0000256" key="1">
    <source>
        <dbReference type="SAM" id="MobiDB-lite"/>
    </source>
</evidence>
<keyword evidence="3" id="KW-1185">Reference proteome</keyword>
<gene>
    <name evidence="2" type="ORF">Tco_0728987</name>
</gene>